<dbReference type="Proteomes" id="UP000561077">
    <property type="component" value="Unassembled WGS sequence"/>
</dbReference>
<dbReference type="EMBL" id="JABEQO010000001">
    <property type="protein sequence ID" value="MBB2163183.1"/>
    <property type="molecule type" value="Genomic_DNA"/>
</dbReference>
<reference evidence="3 4" key="1">
    <citation type="submission" date="2020-04" db="EMBL/GenBank/DDBJ databases">
        <title>Description of novel Gluconacetobacter.</title>
        <authorList>
            <person name="Sombolestani A."/>
        </authorList>
    </citation>
    <scope>NUCLEOTIDE SEQUENCE [LARGE SCALE GENOMIC DNA]</scope>
    <source>
        <strain evidence="2 3">LMG 1728</strain>
        <strain evidence="1 4">LMG 1731</strain>
    </source>
</reference>
<evidence type="ECO:0000313" key="3">
    <source>
        <dbReference type="Proteomes" id="UP000540490"/>
    </source>
</evidence>
<dbReference type="Pfam" id="PF09898">
    <property type="entry name" value="DUF2125"/>
    <property type="match status" value="1"/>
</dbReference>
<gene>
    <name evidence="2" type="ORF">HLH25_00425</name>
    <name evidence="1" type="ORF">HLH26_01285</name>
</gene>
<keyword evidence="3" id="KW-1185">Reference proteome</keyword>
<accession>A0A7W4NTH6</accession>
<evidence type="ECO:0000313" key="1">
    <source>
        <dbReference type="EMBL" id="MBB2163183.1"/>
    </source>
</evidence>
<dbReference type="RefSeq" id="WP_182972186.1">
    <property type="nucleotide sequence ID" value="NZ_JABEQN010000001.1"/>
</dbReference>
<dbReference type="InterPro" id="IPR018666">
    <property type="entry name" value="DUF2125"/>
</dbReference>
<dbReference type="Proteomes" id="UP000540490">
    <property type="component" value="Unassembled WGS sequence"/>
</dbReference>
<protein>
    <submittedName>
        <fullName evidence="1">DUF2125 domain-containing protein</fullName>
    </submittedName>
</protein>
<dbReference type="EMBL" id="JABEQN010000001">
    <property type="protein sequence ID" value="MBB2192122.1"/>
    <property type="molecule type" value="Genomic_DNA"/>
</dbReference>
<dbReference type="AlphaFoldDB" id="A0A7W4NTH6"/>
<evidence type="ECO:0000313" key="2">
    <source>
        <dbReference type="EMBL" id="MBB2192122.1"/>
    </source>
</evidence>
<organism evidence="1 4">
    <name type="scientific">Gluconacetobacter dulcium</name>
    <dbReference type="NCBI Taxonomy" id="2729096"/>
    <lineage>
        <taxon>Bacteria</taxon>
        <taxon>Pseudomonadati</taxon>
        <taxon>Pseudomonadota</taxon>
        <taxon>Alphaproteobacteria</taxon>
        <taxon>Acetobacterales</taxon>
        <taxon>Acetobacteraceae</taxon>
        <taxon>Gluconacetobacter</taxon>
    </lineage>
</organism>
<sequence>MSQHAPRPARPRRPSRHKWPRRAALALLGFAALDGLAWQTAQHELGRTVTNWHTQLHRQGWTLDPGQTTRGGSPLTARLTLRNPRLNGPAGNRTIAWGADRITLSLSLLHPMTLRIDPGNTQAARLTGPDTQQALRLQTENARLFLPLGLPADAATGHAAWTARSLTLQILNPDGHSTDLTLHDLRGHGLWNSQAGPESSRVAMTTHAATIDLPPAWPLPTAPTDAHRLSDAGLTVSFPGGTAIPLLVQDLHARWTHLSLSAAGIAHLTAPGGPEGAFTLSIAGIGQTVRALDRAGTLSPDLTHLVAAIDQLAAAAPGVITAPATPDTPALTDRPISLPLRLNAGMVFIGALPLGHVTDWLP</sequence>
<evidence type="ECO:0000313" key="4">
    <source>
        <dbReference type="Proteomes" id="UP000561077"/>
    </source>
</evidence>
<comment type="caution">
    <text evidence="1">The sequence shown here is derived from an EMBL/GenBank/DDBJ whole genome shotgun (WGS) entry which is preliminary data.</text>
</comment>
<name>A0A7W4NTH6_9PROT</name>
<proteinExistence type="predicted"/>